<evidence type="ECO:0000256" key="10">
    <source>
        <dbReference type="RuleBase" id="RU000589"/>
    </source>
</evidence>
<protein>
    <recommendedName>
        <fullName evidence="5 10">Pectinesterase</fullName>
        <ecNumber evidence="5 10">3.1.1.11</ecNumber>
    </recommendedName>
</protein>
<dbReference type="UniPathway" id="UPA00545">
    <property type="reaction ID" value="UER00823"/>
</dbReference>
<name>A0A176WAU6_MARPO</name>
<feature type="region of interest" description="Disordered" evidence="11">
    <location>
        <begin position="548"/>
        <end position="570"/>
    </location>
</feature>
<feature type="signal peptide" evidence="10">
    <location>
        <begin position="1"/>
        <end position="20"/>
    </location>
</feature>
<dbReference type="InterPro" id="IPR006501">
    <property type="entry name" value="Pectinesterase_inhib_dom"/>
</dbReference>
<accession>A0A176WAU6</accession>
<dbReference type="Gene3D" id="1.20.140.40">
    <property type="entry name" value="Invertase/pectin methylesterase inhibitor family protein"/>
    <property type="match status" value="1"/>
</dbReference>
<evidence type="ECO:0000313" key="13">
    <source>
        <dbReference type="EMBL" id="OAE30247.1"/>
    </source>
</evidence>
<dbReference type="NCBIfam" id="TIGR01614">
    <property type="entry name" value="PME_inhib"/>
    <property type="match status" value="1"/>
</dbReference>
<feature type="chain" id="PRO_5007948748" description="Pectinesterase" evidence="10">
    <location>
        <begin position="21"/>
        <end position="570"/>
    </location>
</feature>
<dbReference type="EC" id="3.1.1.11" evidence="5 10"/>
<evidence type="ECO:0000256" key="3">
    <source>
        <dbReference type="ARBA" id="ARBA00006027"/>
    </source>
</evidence>
<dbReference type="GO" id="GO:0004857">
    <property type="term" value="F:enzyme inhibitor activity"/>
    <property type="evidence" value="ECO:0007669"/>
    <property type="project" value="InterPro"/>
</dbReference>
<proteinExistence type="inferred from homology"/>
<dbReference type="AlphaFoldDB" id="A0A176WAU6"/>
<keyword evidence="6" id="KW-0134">Cell wall</keyword>
<comment type="caution">
    <text evidence="13">The sequence shown here is derived from an EMBL/GenBank/DDBJ whole genome shotgun (WGS) entry which is preliminary data.</text>
</comment>
<reference evidence="13" key="1">
    <citation type="submission" date="2016-03" db="EMBL/GenBank/DDBJ databases">
        <title>Mechanisms controlling the formation of the plant cell surface in tip-growing cells are functionally conserved among land plants.</title>
        <authorList>
            <person name="Honkanen S."/>
            <person name="Jones V.A."/>
            <person name="Morieri G."/>
            <person name="Champion C."/>
            <person name="Hetherington A.J."/>
            <person name="Kelly S."/>
            <person name="Saint-Marcoux D."/>
            <person name="Proust H."/>
            <person name="Prescott H."/>
            <person name="Dolan L."/>
        </authorList>
    </citation>
    <scope>NUCLEOTIDE SEQUENCE [LARGE SCALE GENOMIC DNA]</scope>
    <source>
        <tissue evidence="13">Whole gametophyte</tissue>
    </source>
</reference>
<dbReference type="InterPro" id="IPR035513">
    <property type="entry name" value="Invertase/methylesterase_inhib"/>
</dbReference>
<dbReference type="FunFam" id="2.160.20.10:FF:000029">
    <property type="entry name" value="Pectinesterase 4"/>
    <property type="match status" value="1"/>
</dbReference>
<dbReference type="GO" id="GO:0030599">
    <property type="term" value="F:pectinesterase activity"/>
    <property type="evidence" value="ECO:0007669"/>
    <property type="project" value="UniProtKB-UniRule"/>
</dbReference>
<organism evidence="13 14">
    <name type="scientific">Marchantia polymorpha subsp. ruderalis</name>
    <dbReference type="NCBI Taxonomy" id="1480154"/>
    <lineage>
        <taxon>Eukaryota</taxon>
        <taxon>Viridiplantae</taxon>
        <taxon>Streptophyta</taxon>
        <taxon>Embryophyta</taxon>
        <taxon>Marchantiophyta</taxon>
        <taxon>Marchantiopsida</taxon>
        <taxon>Marchantiidae</taxon>
        <taxon>Marchantiales</taxon>
        <taxon>Marchantiaceae</taxon>
        <taxon>Marchantia</taxon>
    </lineage>
</organism>
<dbReference type="InterPro" id="IPR033131">
    <property type="entry name" value="Pectinesterase_Asp_AS"/>
</dbReference>
<keyword evidence="14" id="KW-1185">Reference proteome</keyword>
<evidence type="ECO:0000256" key="8">
    <source>
        <dbReference type="ARBA" id="ARBA00023085"/>
    </source>
</evidence>
<keyword evidence="6" id="KW-0964">Secreted</keyword>
<evidence type="ECO:0000256" key="7">
    <source>
        <dbReference type="ARBA" id="ARBA00022801"/>
    </source>
</evidence>
<dbReference type="SUPFAM" id="SSF101148">
    <property type="entry name" value="Plant invertase/pectin methylesterase inhibitor"/>
    <property type="match status" value="1"/>
</dbReference>
<feature type="domain" description="Pectinesterase inhibitor" evidence="12">
    <location>
        <begin position="42"/>
        <end position="192"/>
    </location>
</feature>
<evidence type="ECO:0000256" key="2">
    <source>
        <dbReference type="ARBA" id="ARBA00005184"/>
    </source>
</evidence>
<comment type="pathway">
    <text evidence="2 10">Glycan metabolism; pectin degradation; 2-dehydro-3-deoxy-D-gluconate from pectin: step 1/5.</text>
</comment>
<dbReference type="GO" id="GO:0042545">
    <property type="term" value="P:cell wall modification"/>
    <property type="evidence" value="ECO:0007669"/>
    <property type="project" value="UniProtKB-UniRule"/>
</dbReference>
<evidence type="ECO:0000313" key="14">
    <source>
        <dbReference type="Proteomes" id="UP000077202"/>
    </source>
</evidence>
<evidence type="ECO:0000256" key="9">
    <source>
        <dbReference type="PROSITE-ProRule" id="PRU10040"/>
    </source>
</evidence>
<dbReference type="InterPro" id="IPR012334">
    <property type="entry name" value="Pectin_lyas_fold"/>
</dbReference>
<dbReference type="CDD" id="cd15798">
    <property type="entry name" value="PMEI-like_3"/>
    <property type="match status" value="1"/>
</dbReference>
<comment type="catalytic activity">
    <reaction evidence="10">
        <text>[(1-&gt;4)-alpha-D-galacturonosyl methyl ester](n) + n H2O = [(1-&gt;4)-alpha-D-galacturonosyl](n) + n methanol + n H(+)</text>
        <dbReference type="Rhea" id="RHEA:22380"/>
        <dbReference type="Rhea" id="RHEA-COMP:14570"/>
        <dbReference type="Rhea" id="RHEA-COMP:14573"/>
        <dbReference type="ChEBI" id="CHEBI:15377"/>
        <dbReference type="ChEBI" id="CHEBI:15378"/>
        <dbReference type="ChEBI" id="CHEBI:17790"/>
        <dbReference type="ChEBI" id="CHEBI:140522"/>
        <dbReference type="ChEBI" id="CHEBI:140523"/>
        <dbReference type="EC" id="3.1.1.11"/>
    </reaction>
</comment>
<dbReference type="Proteomes" id="UP000077202">
    <property type="component" value="Unassembled WGS sequence"/>
</dbReference>
<evidence type="ECO:0000256" key="4">
    <source>
        <dbReference type="ARBA" id="ARBA00007786"/>
    </source>
</evidence>
<feature type="active site" evidence="9">
    <location>
        <position position="397"/>
    </location>
</feature>
<dbReference type="PANTHER" id="PTHR31707">
    <property type="entry name" value="PECTINESTERASE"/>
    <property type="match status" value="1"/>
</dbReference>
<comment type="subcellular location">
    <subcellularLocation>
        <location evidence="1">Secreted</location>
        <location evidence="1">Cell wall</location>
    </subcellularLocation>
</comment>
<dbReference type="InterPro" id="IPR011050">
    <property type="entry name" value="Pectin_lyase_fold/virulence"/>
</dbReference>
<dbReference type="GO" id="GO:0045490">
    <property type="term" value="P:pectin catabolic process"/>
    <property type="evidence" value="ECO:0007669"/>
    <property type="project" value="UniProtKB-UniRule"/>
</dbReference>
<dbReference type="Pfam" id="PF04043">
    <property type="entry name" value="PMEI"/>
    <property type="match status" value="1"/>
</dbReference>
<evidence type="ECO:0000256" key="5">
    <source>
        <dbReference type="ARBA" id="ARBA00013229"/>
    </source>
</evidence>
<evidence type="ECO:0000256" key="1">
    <source>
        <dbReference type="ARBA" id="ARBA00004191"/>
    </source>
</evidence>
<keyword evidence="10" id="KW-0732">Signal</keyword>
<keyword evidence="8 10" id="KW-0063">Aspartyl esterase</keyword>
<dbReference type="SUPFAM" id="SSF51126">
    <property type="entry name" value="Pectin lyase-like"/>
    <property type="match status" value="1"/>
</dbReference>
<gene>
    <name evidence="13" type="ORF">AXG93_4295s2050</name>
</gene>
<dbReference type="SMART" id="SM00856">
    <property type="entry name" value="PMEI"/>
    <property type="match status" value="1"/>
</dbReference>
<evidence type="ECO:0000256" key="6">
    <source>
        <dbReference type="ARBA" id="ARBA00022512"/>
    </source>
</evidence>
<dbReference type="Gene3D" id="2.160.20.10">
    <property type="entry name" value="Single-stranded right-handed beta-helix, Pectin lyase-like"/>
    <property type="match status" value="1"/>
</dbReference>
<dbReference type="Pfam" id="PF01095">
    <property type="entry name" value="Pectinesterase"/>
    <property type="match status" value="1"/>
</dbReference>
<dbReference type="InterPro" id="IPR000070">
    <property type="entry name" value="Pectinesterase_cat"/>
</dbReference>
<evidence type="ECO:0000256" key="11">
    <source>
        <dbReference type="SAM" id="MobiDB-lite"/>
    </source>
</evidence>
<dbReference type="EMBL" id="LVLJ01001351">
    <property type="protein sequence ID" value="OAE30247.1"/>
    <property type="molecule type" value="Genomic_DNA"/>
</dbReference>
<dbReference type="PROSITE" id="PS00503">
    <property type="entry name" value="PECTINESTERASE_2"/>
    <property type="match status" value="1"/>
</dbReference>
<keyword evidence="7 10" id="KW-0378">Hydrolase</keyword>
<comment type="similarity">
    <text evidence="3">In the N-terminal section; belongs to the PMEI family.</text>
</comment>
<sequence>MGALAWAVVWCCCLCSTVAGDWHPLPVTRDSDSAPFESADAGATATVAAVCQATRFPVECSTALAADARSASANSPEFARIALDLGATASTRDLAAVQLMAAGEALDINATAAAAVCAESLDYAVSTLTTARDSLLASPIEDIQSWASAALQFQYDCFSALVNVPSPPADLAATVLPEVNSTMALISIALSITDALAYYGSDATLWLPPPEQRPTDLNAVLLSTSPQWASENGGCDWSAPIDITVPDVTVALDGTGTFTSIQQAVDGAPAFRSVMYIIHIKAGVYSERIRVDRNKTMLMFVGDGANQTVITASKSALEPGVVTYQTATVVVVGKGFVARGITFQNTAGAESRQAVAVRVDADQSAFYDCIFDGFQDTLYAHAGRQFYKSCTIRGTVDFIFGNAAAVFEDCQILLRLRAGNPTSVVTAQGRTDPGQTTGLVFQNCTVSGTPEYMEAFLAEPTAHLGFLGRPWKLFSRTVYVNSFLDAVIEPEGWMPWNGEFALSSLFYGESGSSGPAADTTSRVFWCSPLTFDQAAFFSAANFIQGARPEHGPPRGGGWRQKESSCAVETL</sequence>
<evidence type="ECO:0000259" key="12">
    <source>
        <dbReference type="SMART" id="SM00856"/>
    </source>
</evidence>
<comment type="similarity">
    <text evidence="4">In the C-terminal section; belongs to the pectinesterase family.</text>
</comment>